<evidence type="ECO:0000256" key="1">
    <source>
        <dbReference type="SAM" id="Phobius"/>
    </source>
</evidence>
<dbReference type="Proteomes" id="UP000321367">
    <property type="component" value="Unassembled WGS sequence"/>
</dbReference>
<accession>A0A5C6ZTW1</accession>
<keyword evidence="1" id="KW-1133">Transmembrane helix</keyword>
<dbReference type="AlphaFoldDB" id="A0A5C6ZTW1"/>
<proteinExistence type="predicted"/>
<comment type="caution">
    <text evidence="2">The sequence shown here is derived from an EMBL/GenBank/DDBJ whole genome shotgun (WGS) entry which is preliminary data.</text>
</comment>
<keyword evidence="1" id="KW-0472">Membrane</keyword>
<feature type="transmembrane region" description="Helical" evidence="1">
    <location>
        <begin position="111"/>
        <end position="129"/>
    </location>
</feature>
<dbReference type="OrthoDB" id="1449688at2"/>
<sequence length="135" mass="15579">MNEKLLPNSLRKIVLAILLFLIIGLVFSDPIADYINLEVIRLNWILKDFILLSLIVFVFSKEKIETPRIQKIRAKKLIESLGFGVVVVIFDSLSAIFYSGDSFEMKSSYEFLILIFSYYLLSFYISKNIKEVAKA</sequence>
<dbReference type="EMBL" id="VORY01000005">
    <property type="protein sequence ID" value="TXD94253.1"/>
    <property type="molecule type" value="Genomic_DNA"/>
</dbReference>
<protein>
    <submittedName>
        <fullName evidence="2">Uncharacterized protein</fullName>
    </submittedName>
</protein>
<keyword evidence="1" id="KW-0812">Transmembrane</keyword>
<evidence type="ECO:0000313" key="3">
    <source>
        <dbReference type="Proteomes" id="UP000321367"/>
    </source>
</evidence>
<feature type="transmembrane region" description="Helical" evidence="1">
    <location>
        <begin position="44"/>
        <end position="60"/>
    </location>
</feature>
<name>A0A5C6ZTW1_9FLAO</name>
<organism evidence="2 3">
    <name type="scientific">Gillisia hiemivivida</name>
    <dbReference type="NCBI Taxonomy" id="291190"/>
    <lineage>
        <taxon>Bacteria</taxon>
        <taxon>Pseudomonadati</taxon>
        <taxon>Bacteroidota</taxon>
        <taxon>Flavobacteriia</taxon>
        <taxon>Flavobacteriales</taxon>
        <taxon>Flavobacteriaceae</taxon>
        <taxon>Gillisia</taxon>
    </lineage>
</organism>
<reference evidence="2 3" key="1">
    <citation type="submission" date="2019-08" db="EMBL/GenBank/DDBJ databases">
        <title>Genome sequence of Gillisia hiemivivida IC154 (type strain).</title>
        <authorList>
            <person name="Bowman J.P."/>
        </authorList>
    </citation>
    <scope>NUCLEOTIDE SEQUENCE [LARGE SCALE GENOMIC DNA]</scope>
    <source>
        <strain evidence="2 3">IC154</strain>
    </source>
</reference>
<dbReference type="RefSeq" id="WP_146931061.1">
    <property type="nucleotide sequence ID" value="NZ_CBCSHZ010000024.1"/>
</dbReference>
<evidence type="ECO:0000313" key="2">
    <source>
        <dbReference type="EMBL" id="TXD94253.1"/>
    </source>
</evidence>
<gene>
    <name evidence="2" type="ORF">ES724_06280</name>
</gene>
<feature type="transmembrane region" description="Helical" evidence="1">
    <location>
        <begin position="81"/>
        <end position="99"/>
    </location>
</feature>
<keyword evidence="3" id="KW-1185">Reference proteome</keyword>